<comment type="similarity">
    <text evidence="3">Belongs to the multi antimicrobial extrusion (MATE) (TC 2.A.66.1) family.</text>
</comment>
<evidence type="ECO:0000256" key="4">
    <source>
        <dbReference type="ARBA" id="ARBA00020268"/>
    </source>
</evidence>
<dbReference type="PANTHER" id="PTHR43298:SF2">
    <property type="entry name" value="FMN_FAD EXPORTER YEEO-RELATED"/>
    <property type="match status" value="1"/>
</dbReference>
<keyword evidence="7" id="KW-1003">Cell membrane</keyword>
<feature type="transmembrane region" description="Helical" evidence="13">
    <location>
        <begin position="92"/>
        <end position="113"/>
    </location>
</feature>
<keyword evidence="11 13" id="KW-0472">Membrane</keyword>
<dbReference type="InterPro" id="IPR002528">
    <property type="entry name" value="MATE_fam"/>
</dbReference>
<dbReference type="GO" id="GO:0006811">
    <property type="term" value="P:monoatomic ion transport"/>
    <property type="evidence" value="ECO:0007669"/>
    <property type="project" value="UniProtKB-KW"/>
</dbReference>
<feature type="transmembrane region" description="Helical" evidence="13">
    <location>
        <begin position="358"/>
        <end position="383"/>
    </location>
</feature>
<evidence type="ECO:0000256" key="7">
    <source>
        <dbReference type="ARBA" id="ARBA00022475"/>
    </source>
</evidence>
<evidence type="ECO:0000256" key="11">
    <source>
        <dbReference type="ARBA" id="ARBA00023136"/>
    </source>
</evidence>
<name>A0A1M4U8U4_9CLOT</name>
<dbReference type="InterPro" id="IPR050222">
    <property type="entry name" value="MATE_MdtK"/>
</dbReference>
<evidence type="ECO:0000256" key="6">
    <source>
        <dbReference type="ARBA" id="ARBA00022449"/>
    </source>
</evidence>
<organism evidence="14 15">
    <name type="scientific">Clostridium fallax</name>
    <dbReference type="NCBI Taxonomy" id="1533"/>
    <lineage>
        <taxon>Bacteria</taxon>
        <taxon>Bacillati</taxon>
        <taxon>Bacillota</taxon>
        <taxon>Clostridia</taxon>
        <taxon>Eubacteriales</taxon>
        <taxon>Clostridiaceae</taxon>
        <taxon>Clostridium</taxon>
    </lineage>
</organism>
<gene>
    <name evidence="14" type="ORF">SAMN05443638_10498</name>
</gene>
<evidence type="ECO:0000256" key="10">
    <source>
        <dbReference type="ARBA" id="ARBA00023065"/>
    </source>
</evidence>
<protein>
    <recommendedName>
        <fullName evidence="4">Probable multidrug resistance protein NorM</fullName>
    </recommendedName>
    <alternativeName>
        <fullName evidence="12">Multidrug-efflux transporter</fullName>
    </alternativeName>
</protein>
<dbReference type="GO" id="GO:0005886">
    <property type="term" value="C:plasma membrane"/>
    <property type="evidence" value="ECO:0007669"/>
    <property type="project" value="UniProtKB-SubCell"/>
</dbReference>
<dbReference type="CDD" id="cd13134">
    <property type="entry name" value="MATE_like_8"/>
    <property type="match status" value="1"/>
</dbReference>
<dbReference type="GO" id="GO:0042910">
    <property type="term" value="F:xenobiotic transmembrane transporter activity"/>
    <property type="evidence" value="ECO:0007669"/>
    <property type="project" value="InterPro"/>
</dbReference>
<feature type="transmembrane region" description="Helical" evidence="13">
    <location>
        <begin position="133"/>
        <end position="151"/>
    </location>
</feature>
<keyword evidence="6" id="KW-0050">Antiport</keyword>
<dbReference type="AlphaFoldDB" id="A0A1M4U8U4"/>
<keyword evidence="10" id="KW-0406">Ion transport</keyword>
<dbReference type="Pfam" id="PF01554">
    <property type="entry name" value="MatE"/>
    <property type="match status" value="2"/>
</dbReference>
<feature type="transmembrane region" description="Helical" evidence="13">
    <location>
        <begin position="322"/>
        <end position="346"/>
    </location>
</feature>
<evidence type="ECO:0000256" key="8">
    <source>
        <dbReference type="ARBA" id="ARBA00022692"/>
    </source>
</evidence>
<feature type="transmembrane region" description="Helical" evidence="13">
    <location>
        <begin position="395"/>
        <end position="424"/>
    </location>
</feature>
<keyword evidence="9 13" id="KW-1133">Transmembrane helix</keyword>
<dbReference type="OrthoDB" id="9780160at2"/>
<feature type="transmembrane region" description="Helical" evidence="13">
    <location>
        <begin position="163"/>
        <end position="183"/>
    </location>
</feature>
<feature type="transmembrane region" description="Helical" evidence="13">
    <location>
        <begin position="284"/>
        <end position="301"/>
    </location>
</feature>
<evidence type="ECO:0000313" key="15">
    <source>
        <dbReference type="Proteomes" id="UP000184035"/>
    </source>
</evidence>
<evidence type="ECO:0000256" key="12">
    <source>
        <dbReference type="ARBA" id="ARBA00031636"/>
    </source>
</evidence>
<dbReference type="STRING" id="1533.SAMN05443638_10498"/>
<dbReference type="EMBL" id="FQVM01000004">
    <property type="protein sequence ID" value="SHE53202.1"/>
    <property type="molecule type" value="Genomic_DNA"/>
</dbReference>
<feature type="transmembrane region" description="Helical" evidence="13">
    <location>
        <begin position="195"/>
        <end position="219"/>
    </location>
</feature>
<dbReference type="PIRSF" id="PIRSF006603">
    <property type="entry name" value="DinF"/>
    <property type="match status" value="1"/>
</dbReference>
<dbReference type="InterPro" id="IPR048279">
    <property type="entry name" value="MdtK-like"/>
</dbReference>
<dbReference type="GO" id="GO:0015297">
    <property type="term" value="F:antiporter activity"/>
    <property type="evidence" value="ECO:0007669"/>
    <property type="project" value="UniProtKB-KW"/>
</dbReference>
<evidence type="ECO:0000256" key="9">
    <source>
        <dbReference type="ARBA" id="ARBA00022989"/>
    </source>
</evidence>
<evidence type="ECO:0000313" key="14">
    <source>
        <dbReference type="EMBL" id="SHE53202.1"/>
    </source>
</evidence>
<reference evidence="14 15" key="1">
    <citation type="submission" date="2016-11" db="EMBL/GenBank/DDBJ databases">
        <authorList>
            <person name="Jaros S."/>
            <person name="Januszkiewicz K."/>
            <person name="Wedrychowicz H."/>
        </authorList>
    </citation>
    <scope>NUCLEOTIDE SEQUENCE [LARGE SCALE GENOMIC DNA]</scope>
    <source>
        <strain evidence="14 15">DSM 2631</strain>
    </source>
</reference>
<keyword evidence="15" id="KW-1185">Reference proteome</keyword>
<evidence type="ECO:0000256" key="1">
    <source>
        <dbReference type="ARBA" id="ARBA00003408"/>
    </source>
</evidence>
<keyword evidence="8 13" id="KW-0812">Transmembrane</keyword>
<feature type="transmembrane region" description="Helical" evidence="13">
    <location>
        <begin position="12"/>
        <end position="35"/>
    </location>
</feature>
<evidence type="ECO:0000256" key="5">
    <source>
        <dbReference type="ARBA" id="ARBA00022448"/>
    </source>
</evidence>
<keyword evidence="5" id="KW-0813">Transport</keyword>
<sequence>MRKFIYKEKSFLKPVLILAIPIIFQNLITSSLNLVDNLMIGSLGENQIAAVGLANQFYFLFILAMNGINGGASIFMSQFYGKKDIKNIKKFLGIDLTVGFITSLTFAILAIIFPQFIMSIFTKDLNVITLGSNYLRVVSISYILTNLTLSFSTALRSTNQTKIPMYGSIIGLICNGFLNWVFIFGNLGSPSLGVVGAALATTLARTFEMLFIILSVYLTKNKIRCTFKEITFNKSLLKKYFITASPVIFNDIMWSLGITCYTIAYGKIGVSAVATIQIANTVNNLFNIFGIGMASATSILIGNKIGAKTNDEAVVYAKRIGLYTPILGLIIGIILFIFSPMIISLFNINAETYNNTLWILRIMALLTPLRFFNIVMIIGVLRGGGDVNYAIFSELIAVWAYAVPIAFISTIFFNLSVIVVYILVCGEEVVKFFFEIPRFNSNKWVKDITSNI</sequence>
<dbReference type="PANTHER" id="PTHR43298">
    <property type="entry name" value="MULTIDRUG RESISTANCE PROTEIN NORM-RELATED"/>
    <property type="match status" value="1"/>
</dbReference>
<evidence type="ECO:0000256" key="13">
    <source>
        <dbReference type="SAM" id="Phobius"/>
    </source>
</evidence>
<dbReference type="RefSeq" id="WP_072893218.1">
    <property type="nucleotide sequence ID" value="NZ_FQVM01000004.1"/>
</dbReference>
<dbReference type="NCBIfam" id="TIGR00797">
    <property type="entry name" value="matE"/>
    <property type="match status" value="1"/>
</dbReference>
<proteinExistence type="inferred from homology"/>
<accession>A0A1M4U8U4</accession>
<comment type="subcellular location">
    <subcellularLocation>
        <location evidence="2">Cell membrane</location>
        <topology evidence="2">Multi-pass membrane protein</topology>
    </subcellularLocation>
</comment>
<dbReference type="Proteomes" id="UP000184035">
    <property type="component" value="Unassembled WGS sequence"/>
</dbReference>
<evidence type="ECO:0000256" key="2">
    <source>
        <dbReference type="ARBA" id="ARBA00004651"/>
    </source>
</evidence>
<feature type="transmembrane region" description="Helical" evidence="13">
    <location>
        <begin position="55"/>
        <end position="80"/>
    </location>
</feature>
<evidence type="ECO:0000256" key="3">
    <source>
        <dbReference type="ARBA" id="ARBA00010199"/>
    </source>
</evidence>
<comment type="function">
    <text evidence="1">Multidrug efflux pump.</text>
</comment>